<comment type="caution">
    <text evidence="9">The sequence shown here is derived from an EMBL/GenBank/DDBJ whole genome shotgun (WGS) entry which is preliminary data.</text>
</comment>
<reference evidence="9 10" key="1">
    <citation type="submission" date="2018-08" db="EMBL/GenBank/DDBJ databases">
        <title>Bacillus phenotypic plasticity.</title>
        <authorList>
            <person name="Hurtado E."/>
        </authorList>
    </citation>
    <scope>NUCLEOTIDE SEQUENCE [LARGE SCALE GENOMIC DNA]</scope>
    <source>
        <strain evidence="9 10">427</strain>
    </source>
</reference>
<keyword evidence="5" id="KW-0190">Covalent protein-DNA linkage</keyword>
<dbReference type="Pfam" id="PF02586">
    <property type="entry name" value="SRAP"/>
    <property type="match status" value="1"/>
</dbReference>
<dbReference type="GO" id="GO:0008233">
    <property type="term" value="F:peptidase activity"/>
    <property type="evidence" value="ECO:0007669"/>
    <property type="project" value="UniProtKB-KW"/>
</dbReference>
<dbReference type="GO" id="GO:0016829">
    <property type="term" value="F:lyase activity"/>
    <property type="evidence" value="ECO:0007669"/>
    <property type="project" value="UniProtKB-KW"/>
</dbReference>
<dbReference type="GO" id="GO:0006508">
    <property type="term" value="P:proteolysis"/>
    <property type="evidence" value="ECO:0007669"/>
    <property type="project" value="UniProtKB-KW"/>
</dbReference>
<evidence type="ECO:0000256" key="4">
    <source>
        <dbReference type="ARBA" id="ARBA00022801"/>
    </source>
</evidence>
<sequence length="227" mass="26196">MCGRFTLFSEFDHIIARFAIDQMIVKEEYMPSYNIAPSQQILAIINDGSQNRLGRLQWGFIPPWSKDEKIGYNMINARAETLSEKPSFRKPLVSKRCIIPADGFYEWKRMDAKTKQPMRIKLKSNGLFSFAGLWEKWQPANGKPVYTCTVITTKPNDLMKDIHDRMPVILNRDGEKEWLHPANQDIEYLKSLLKPYPSDEMEAYEVAALVNSPKNNSPQLIKKAPSQ</sequence>
<dbReference type="InterPro" id="IPR003738">
    <property type="entry name" value="SRAP"/>
</dbReference>
<dbReference type="AlphaFoldDB" id="A0A5M8RL27"/>
<evidence type="ECO:0000256" key="7">
    <source>
        <dbReference type="ARBA" id="ARBA00023239"/>
    </source>
</evidence>
<gene>
    <name evidence="9" type="ORF">DX927_20265</name>
</gene>
<keyword evidence="3" id="KW-0227">DNA damage</keyword>
<dbReference type="PANTHER" id="PTHR13604">
    <property type="entry name" value="DC12-RELATED"/>
    <property type="match status" value="1"/>
</dbReference>
<proteinExistence type="inferred from homology"/>
<evidence type="ECO:0000256" key="2">
    <source>
        <dbReference type="ARBA" id="ARBA00022670"/>
    </source>
</evidence>
<evidence type="ECO:0000313" key="9">
    <source>
        <dbReference type="EMBL" id="KAA6447606.1"/>
    </source>
</evidence>
<evidence type="ECO:0000256" key="8">
    <source>
        <dbReference type="RuleBase" id="RU364100"/>
    </source>
</evidence>
<dbReference type="SUPFAM" id="SSF143081">
    <property type="entry name" value="BB1717-like"/>
    <property type="match status" value="1"/>
</dbReference>
<evidence type="ECO:0000256" key="1">
    <source>
        <dbReference type="ARBA" id="ARBA00008136"/>
    </source>
</evidence>
<evidence type="ECO:0000313" key="10">
    <source>
        <dbReference type="Proteomes" id="UP000324326"/>
    </source>
</evidence>
<dbReference type="Proteomes" id="UP000324326">
    <property type="component" value="Unassembled WGS sequence"/>
</dbReference>
<dbReference type="RefSeq" id="WP_148958330.1">
    <property type="nucleotide sequence ID" value="NZ_JAYLVX010000017.1"/>
</dbReference>
<dbReference type="GO" id="GO:0003697">
    <property type="term" value="F:single-stranded DNA binding"/>
    <property type="evidence" value="ECO:0007669"/>
    <property type="project" value="InterPro"/>
</dbReference>
<dbReference type="GO" id="GO:0106300">
    <property type="term" value="P:protein-DNA covalent cross-linking repair"/>
    <property type="evidence" value="ECO:0007669"/>
    <property type="project" value="InterPro"/>
</dbReference>
<keyword evidence="2 8" id="KW-0645">Protease</keyword>
<dbReference type="InterPro" id="IPR036590">
    <property type="entry name" value="SRAP-like"/>
</dbReference>
<dbReference type="EC" id="3.4.-.-" evidence="8"/>
<protein>
    <recommendedName>
        <fullName evidence="8">Abasic site processing protein</fullName>
        <ecNumber evidence="8">3.4.-.-</ecNumber>
    </recommendedName>
</protein>
<keyword evidence="7" id="KW-0456">Lyase</keyword>
<evidence type="ECO:0000256" key="5">
    <source>
        <dbReference type="ARBA" id="ARBA00023124"/>
    </source>
</evidence>
<evidence type="ECO:0000256" key="3">
    <source>
        <dbReference type="ARBA" id="ARBA00022763"/>
    </source>
</evidence>
<dbReference type="PANTHER" id="PTHR13604:SF0">
    <property type="entry name" value="ABASIC SITE PROCESSING PROTEIN HMCES"/>
    <property type="match status" value="1"/>
</dbReference>
<dbReference type="Gene3D" id="3.90.1680.10">
    <property type="entry name" value="SOS response associated peptidase-like"/>
    <property type="match status" value="1"/>
</dbReference>
<dbReference type="EMBL" id="QSND01000005">
    <property type="protein sequence ID" value="KAA6447606.1"/>
    <property type="molecule type" value="Genomic_DNA"/>
</dbReference>
<comment type="similarity">
    <text evidence="1 8">Belongs to the SOS response-associated peptidase family.</text>
</comment>
<keyword evidence="6" id="KW-0238">DNA-binding</keyword>
<name>A0A5M8RL27_9BACI</name>
<evidence type="ECO:0000256" key="6">
    <source>
        <dbReference type="ARBA" id="ARBA00023125"/>
    </source>
</evidence>
<keyword evidence="4 8" id="KW-0378">Hydrolase</keyword>
<accession>A0A5M8RL27</accession>
<organism evidence="9 10">
    <name type="scientific">Bacillus swezeyi</name>
    <dbReference type="NCBI Taxonomy" id="1925020"/>
    <lineage>
        <taxon>Bacteria</taxon>
        <taxon>Bacillati</taxon>
        <taxon>Bacillota</taxon>
        <taxon>Bacilli</taxon>
        <taxon>Bacillales</taxon>
        <taxon>Bacillaceae</taxon>
        <taxon>Bacillus</taxon>
    </lineage>
</organism>